<dbReference type="AlphaFoldDB" id="A0A0F9JVW9"/>
<gene>
    <name evidence="1" type="ORF">LCGC14_1405110</name>
</gene>
<accession>A0A0F9JVW9</accession>
<protein>
    <submittedName>
        <fullName evidence="1">Uncharacterized protein</fullName>
    </submittedName>
</protein>
<proteinExistence type="predicted"/>
<dbReference type="EMBL" id="LAZR01009216">
    <property type="protein sequence ID" value="KKM73969.1"/>
    <property type="molecule type" value="Genomic_DNA"/>
</dbReference>
<comment type="caution">
    <text evidence="1">The sequence shown here is derived from an EMBL/GenBank/DDBJ whole genome shotgun (WGS) entry which is preliminary data.</text>
</comment>
<evidence type="ECO:0000313" key="1">
    <source>
        <dbReference type="EMBL" id="KKM73969.1"/>
    </source>
</evidence>
<name>A0A0F9JVW9_9ZZZZ</name>
<organism evidence="1">
    <name type="scientific">marine sediment metagenome</name>
    <dbReference type="NCBI Taxonomy" id="412755"/>
    <lineage>
        <taxon>unclassified sequences</taxon>
        <taxon>metagenomes</taxon>
        <taxon>ecological metagenomes</taxon>
    </lineage>
</organism>
<sequence>MAIAYICDGCGASIVDKADIKEFGLVKQCQYCEKCALCVERHYKAVDALHSKLAKQWTVGVERLKKDFAKELPKGRLPDGKD</sequence>
<reference evidence="1" key="1">
    <citation type="journal article" date="2015" name="Nature">
        <title>Complex archaea that bridge the gap between prokaryotes and eukaryotes.</title>
        <authorList>
            <person name="Spang A."/>
            <person name="Saw J.H."/>
            <person name="Jorgensen S.L."/>
            <person name="Zaremba-Niedzwiedzka K."/>
            <person name="Martijn J."/>
            <person name="Lind A.E."/>
            <person name="van Eijk R."/>
            <person name="Schleper C."/>
            <person name="Guy L."/>
            <person name="Ettema T.J."/>
        </authorList>
    </citation>
    <scope>NUCLEOTIDE SEQUENCE</scope>
</reference>